<dbReference type="EMBL" id="JADWOX010000006">
    <property type="protein sequence ID" value="MBI1684196.1"/>
    <property type="molecule type" value="Genomic_DNA"/>
</dbReference>
<name>A0ABS0SY79_9CAUL</name>
<dbReference type="SUPFAM" id="SSF47413">
    <property type="entry name" value="lambda repressor-like DNA-binding domains"/>
    <property type="match status" value="1"/>
</dbReference>
<dbReference type="SMART" id="SM00530">
    <property type="entry name" value="HTH_XRE"/>
    <property type="match status" value="1"/>
</dbReference>
<feature type="domain" description="HTH cro/C1-type" evidence="1">
    <location>
        <begin position="20"/>
        <end position="74"/>
    </location>
</feature>
<dbReference type="InterPro" id="IPR001387">
    <property type="entry name" value="Cro/C1-type_HTH"/>
</dbReference>
<dbReference type="Proteomes" id="UP000639859">
    <property type="component" value="Unassembled WGS sequence"/>
</dbReference>
<evidence type="ECO:0000313" key="2">
    <source>
        <dbReference type="EMBL" id="MBI1684196.1"/>
    </source>
</evidence>
<organism evidence="2 3">
    <name type="scientific">Caulobacter hibisci</name>
    <dbReference type="NCBI Taxonomy" id="2035993"/>
    <lineage>
        <taxon>Bacteria</taxon>
        <taxon>Pseudomonadati</taxon>
        <taxon>Pseudomonadota</taxon>
        <taxon>Alphaproteobacteria</taxon>
        <taxon>Caulobacterales</taxon>
        <taxon>Caulobacteraceae</taxon>
        <taxon>Caulobacter</taxon>
    </lineage>
</organism>
<gene>
    <name evidence="2" type="ORF">I4Q42_11010</name>
</gene>
<protein>
    <submittedName>
        <fullName evidence="2">Helix-turn-helix transcriptional regulator</fullName>
    </submittedName>
</protein>
<accession>A0ABS0SY79</accession>
<dbReference type="Gene3D" id="1.10.260.40">
    <property type="entry name" value="lambda repressor-like DNA-binding domains"/>
    <property type="match status" value="1"/>
</dbReference>
<dbReference type="PROSITE" id="PS50943">
    <property type="entry name" value="HTH_CROC1"/>
    <property type="match status" value="1"/>
</dbReference>
<reference evidence="2 3" key="1">
    <citation type="submission" date="2020-11" db="EMBL/GenBank/DDBJ databases">
        <title>genome sequence of strain KACC 18849.</title>
        <authorList>
            <person name="Gao J."/>
            <person name="Zhang X."/>
        </authorList>
    </citation>
    <scope>NUCLEOTIDE SEQUENCE [LARGE SCALE GENOMIC DNA]</scope>
    <source>
        <strain evidence="2 3">KACC 18849</strain>
    </source>
</reference>
<evidence type="ECO:0000259" key="1">
    <source>
        <dbReference type="PROSITE" id="PS50943"/>
    </source>
</evidence>
<sequence>MAKRLAHPPHPIDLHVGQRLRLRRRAQGVSQEDLGARLGLTFQQVQKYERGANRISASRLYEAAIVLATPIAYFFEGVPQASPEGDLAASPVTAFLASTEGLEMALAISRVAAPAVRRRVLSLLRALADTEPSH</sequence>
<dbReference type="RefSeq" id="WP_198576118.1">
    <property type="nucleotide sequence ID" value="NZ_JADWOX010000006.1"/>
</dbReference>
<dbReference type="CDD" id="cd00093">
    <property type="entry name" value="HTH_XRE"/>
    <property type="match status" value="1"/>
</dbReference>
<dbReference type="InterPro" id="IPR010982">
    <property type="entry name" value="Lambda_DNA-bd_dom_sf"/>
</dbReference>
<comment type="caution">
    <text evidence="2">The sequence shown here is derived from an EMBL/GenBank/DDBJ whole genome shotgun (WGS) entry which is preliminary data.</text>
</comment>
<keyword evidence="3" id="KW-1185">Reference proteome</keyword>
<evidence type="ECO:0000313" key="3">
    <source>
        <dbReference type="Proteomes" id="UP000639859"/>
    </source>
</evidence>
<dbReference type="Pfam" id="PF01381">
    <property type="entry name" value="HTH_3"/>
    <property type="match status" value="1"/>
</dbReference>
<proteinExistence type="predicted"/>